<gene>
    <name evidence="1" type="ORF">STAS_04217</name>
</gene>
<accession>A0A5A7P6K9</accession>
<dbReference type="Proteomes" id="UP000325081">
    <property type="component" value="Unassembled WGS sequence"/>
</dbReference>
<sequence length="102" mass="11217">MANRWNGFGTRARQELPRAQFFRPNESIAVVKADEEVEVTEDVFIHSDDKEAEACERKAIAGDGVLAAFAGGDDHDAWGLAEVLRLADVLLGFWVVLEEGSN</sequence>
<comment type="caution">
    <text evidence="1">The sequence shown here is derived from an EMBL/GenBank/DDBJ whole genome shotgun (WGS) entry which is preliminary data.</text>
</comment>
<evidence type="ECO:0000313" key="1">
    <source>
        <dbReference type="EMBL" id="GER28420.1"/>
    </source>
</evidence>
<keyword evidence="2" id="KW-1185">Reference proteome</keyword>
<dbReference type="AlphaFoldDB" id="A0A5A7P6K9"/>
<name>A0A5A7P6K9_STRAF</name>
<dbReference type="EMBL" id="BKCP01002558">
    <property type="protein sequence ID" value="GER28420.1"/>
    <property type="molecule type" value="Genomic_DNA"/>
</dbReference>
<protein>
    <submittedName>
        <fullName evidence="1">Uncharacterized protein</fullName>
    </submittedName>
</protein>
<evidence type="ECO:0000313" key="2">
    <source>
        <dbReference type="Proteomes" id="UP000325081"/>
    </source>
</evidence>
<organism evidence="1 2">
    <name type="scientific">Striga asiatica</name>
    <name type="common">Asiatic witchweed</name>
    <name type="synonym">Buchnera asiatica</name>
    <dbReference type="NCBI Taxonomy" id="4170"/>
    <lineage>
        <taxon>Eukaryota</taxon>
        <taxon>Viridiplantae</taxon>
        <taxon>Streptophyta</taxon>
        <taxon>Embryophyta</taxon>
        <taxon>Tracheophyta</taxon>
        <taxon>Spermatophyta</taxon>
        <taxon>Magnoliopsida</taxon>
        <taxon>eudicotyledons</taxon>
        <taxon>Gunneridae</taxon>
        <taxon>Pentapetalae</taxon>
        <taxon>asterids</taxon>
        <taxon>lamiids</taxon>
        <taxon>Lamiales</taxon>
        <taxon>Orobanchaceae</taxon>
        <taxon>Buchnereae</taxon>
        <taxon>Striga</taxon>
    </lineage>
</organism>
<proteinExistence type="predicted"/>
<reference evidence="2" key="1">
    <citation type="journal article" date="2019" name="Curr. Biol.">
        <title>Genome Sequence of Striga asiatica Provides Insight into the Evolution of Plant Parasitism.</title>
        <authorList>
            <person name="Yoshida S."/>
            <person name="Kim S."/>
            <person name="Wafula E.K."/>
            <person name="Tanskanen J."/>
            <person name="Kim Y.M."/>
            <person name="Honaas L."/>
            <person name="Yang Z."/>
            <person name="Spallek T."/>
            <person name="Conn C.E."/>
            <person name="Ichihashi Y."/>
            <person name="Cheong K."/>
            <person name="Cui S."/>
            <person name="Der J.P."/>
            <person name="Gundlach H."/>
            <person name="Jiao Y."/>
            <person name="Hori C."/>
            <person name="Ishida J.K."/>
            <person name="Kasahara H."/>
            <person name="Kiba T."/>
            <person name="Kim M.S."/>
            <person name="Koo N."/>
            <person name="Laohavisit A."/>
            <person name="Lee Y.H."/>
            <person name="Lumba S."/>
            <person name="McCourt P."/>
            <person name="Mortimer J.C."/>
            <person name="Mutuku J.M."/>
            <person name="Nomura T."/>
            <person name="Sasaki-Sekimoto Y."/>
            <person name="Seto Y."/>
            <person name="Wang Y."/>
            <person name="Wakatake T."/>
            <person name="Sakakibara H."/>
            <person name="Demura T."/>
            <person name="Yamaguchi S."/>
            <person name="Yoneyama K."/>
            <person name="Manabe R.I."/>
            <person name="Nelson D.C."/>
            <person name="Schulman A.H."/>
            <person name="Timko M.P."/>
            <person name="dePamphilis C.W."/>
            <person name="Choi D."/>
            <person name="Shirasu K."/>
        </authorList>
    </citation>
    <scope>NUCLEOTIDE SEQUENCE [LARGE SCALE GENOMIC DNA]</scope>
    <source>
        <strain evidence="2">cv. UVA1</strain>
    </source>
</reference>